<protein>
    <submittedName>
        <fullName evidence="3">Ctf1 protein</fullName>
    </submittedName>
</protein>
<name>A0A812M9E9_9DINO</name>
<dbReference type="EMBL" id="CAJNJA010010743">
    <property type="protein sequence ID" value="CAE7261834.1"/>
    <property type="molecule type" value="Genomic_DNA"/>
</dbReference>
<accession>A0A812M9E9</accession>
<proteinExistence type="predicted"/>
<reference evidence="3" key="1">
    <citation type="submission" date="2021-02" db="EMBL/GenBank/DDBJ databases">
        <authorList>
            <person name="Dougan E. K."/>
            <person name="Rhodes N."/>
            <person name="Thang M."/>
            <person name="Chan C."/>
        </authorList>
    </citation>
    <scope>NUCLEOTIDE SEQUENCE</scope>
</reference>
<evidence type="ECO:0000259" key="2">
    <source>
        <dbReference type="Pfam" id="PF14327"/>
    </source>
</evidence>
<keyword evidence="4" id="KW-1185">Reference proteome</keyword>
<feature type="region of interest" description="Disordered" evidence="1">
    <location>
        <begin position="94"/>
        <end position="124"/>
    </location>
</feature>
<comment type="caution">
    <text evidence="3">The sequence shown here is derived from an EMBL/GenBank/DDBJ whole genome shotgun (WGS) entry which is preliminary data.</text>
</comment>
<organism evidence="3 4">
    <name type="scientific">Symbiodinium necroappetens</name>
    <dbReference type="NCBI Taxonomy" id="1628268"/>
    <lineage>
        <taxon>Eukaryota</taxon>
        <taxon>Sar</taxon>
        <taxon>Alveolata</taxon>
        <taxon>Dinophyceae</taxon>
        <taxon>Suessiales</taxon>
        <taxon>Symbiodiniaceae</taxon>
        <taxon>Symbiodinium</taxon>
    </lineage>
</organism>
<sequence length="166" mass="18157">MDGQQRLPPGVTSLAGRELPSDLVQQVSNVTMGQLFYILSHIQKLSAQAPVTAQRILAENPQICNALIHAECLAGMLDEPGLPLSAEELQRAKAKARQLQDEMSQHELPPPPPPPSEDFGPGLAVNADQKALLMQKLMQLTPDQIGRLPQSTKVQLLSFLKQNKRT</sequence>
<evidence type="ECO:0000313" key="4">
    <source>
        <dbReference type="Proteomes" id="UP000601435"/>
    </source>
</evidence>
<dbReference type="Proteomes" id="UP000601435">
    <property type="component" value="Unassembled WGS sequence"/>
</dbReference>
<dbReference type="InterPro" id="IPR025742">
    <property type="entry name" value="CSTF2_hinge"/>
</dbReference>
<dbReference type="AlphaFoldDB" id="A0A812M9E9"/>
<evidence type="ECO:0000256" key="1">
    <source>
        <dbReference type="SAM" id="MobiDB-lite"/>
    </source>
</evidence>
<dbReference type="Gene3D" id="1.25.40.630">
    <property type="match status" value="1"/>
</dbReference>
<gene>
    <name evidence="3" type="primary">ctf1</name>
    <name evidence="3" type="ORF">SNEC2469_LOCUS6003</name>
</gene>
<evidence type="ECO:0000313" key="3">
    <source>
        <dbReference type="EMBL" id="CAE7261834.1"/>
    </source>
</evidence>
<dbReference type="Pfam" id="PF14327">
    <property type="entry name" value="CSTF2_hinge"/>
    <property type="match status" value="1"/>
</dbReference>
<dbReference type="OrthoDB" id="272703at2759"/>
<feature type="domain" description="Cleavage stimulation factor subunit 2 hinge" evidence="2">
    <location>
        <begin position="7"/>
        <end position="79"/>
    </location>
</feature>